<keyword evidence="3" id="KW-1185">Reference proteome</keyword>
<evidence type="ECO:0000256" key="1">
    <source>
        <dbReference type="SAM" id="MobiDB-lite"/>
    </source>
</evidence>
<dbReference type="Proteomes" id="UP000295783">
    <property type="component" value="Unassembled WGS sequence"/>
</dbReference>
<organism evidence="2 3">
    <name type="scientific">Dongia mobilis</name>
    <dbReference type="NCBI Taxonomy" id="578943"/>
    <lineage>
        <taxon>Bacteria</taxon>
        <taxon>Pseudomonadati</taxon>
        <taxon>Pseudomonadota</taxon>
        <taxon>Alphaproteobacteria</taxon>
        <taxon>Rhodospirillales</taxon>
        <taxon>Dongiaceae</taxon>
        <taxon>Dongia</taxon>
    </lineage>
</organism>
<reference evidence="2 3" key="1">
    <citation type="submission" date="2019-03" db="EMBL/GenBank/DDBJ databases">
        <title>Genomic Encyclopedia of Type Strains, Phase III (KMG-III): the genomes of soil and plant-associated and newly described type strains.</title>
        <authorList>
            <person name="Whitman W."/>
        </authorList>
    </citation>
    <scope>NUCLEOTIDE SEQUENCE [LARGE SCALE GENOMIC DNA]</scope>
    <source>
        <strain evidence="2 3">CGMCC 1.7660</strain>
    </source>
</reference>
<evidence type="ECO:0000313" key="3">
    <source>
        <dbReference type="Proteomes" id="UP000295783"/>
    </source>
</evidence>
<accession>A0A4R6WJ30</accession>
<proteinExistence type="predicted"/>
<evidence type="ECO:0000313" key="2">
    <source>
        <dbReference type="EMBL" id="TDQ78520.1"/>
    </source>
</evidence>
<feature type="region of interest" description="Disordered" evidence="1">
    <location>
        <begin position="1"/>
        <end position="45"/>
    </location>
</feature>
<dbReference type="AlphaFoldDB" id="A0A4R6WJ30"/>
<sequence>MSGNGNMKTSPLPANDKAAAVPVAVPQAEPTVPAKESAPAEKSDK</sequence>
<feature type="compositionally biased region" description="Low complexity" evidence="1">
    <location>
        <begin position="18"/>
        <end position="34"/>
    </location>
</feature>
<dbReference type="EMBL" id="SNYW01000013">
    <property type="protein sequence ID" value="TDQ78520.1"/>
    <property type="molecule type" value="Genomic_DNA"/>
</dbReference>
<gene>
    <name evidence="2" type="ORF">A8950_3576</name>
</gene>
<comment type="caution">
    <text evidence="2">The sequence shown here is derived from an EMBL/GenBank/DDBJ whole genome shotgun (WGS) entry which is preliminary data.</text>
</comment>
<protein>
    <submittedName>
        <fullName evidence="2">Uncharacterized protein</fullName>
    </submittedName>
</protein>
<name>A0A4R6WJ30_9PROT</name>